<accession>A0AA48GGW4</accession>
<dbReference type="SMART" id="SM00966">
    <property type="entry name" value="SpoVT_AbrB"/>
    <property type="match status" value="1"/>
</dbReference>
<sequence length="83" mass="9133">MHAMTARVTQGGRLVLPAAVRRSMKIADGEVVVLEIQGKVLQIVPLRDRLDAIQAACSKVLTGGHVVDEFLEERRREAAKELD</sequence>
<evidence type="ECO:0000313" key="3">
    <source>
        <dbReference type="Proteomes" id="UP001238179"/>
    </source>
</evidence>
<dbReference type="EMBL" id="AP027080">
    <property type="protein sequence ID" value="BDU70977.1"/>
    <property type="molecule type" value="Genomic_DNA"/>
</dbReference>
<dbReference type="GO" id="GO:0003677">
    <property type="term" value="F:DNA binding"/>
    <property type="evidence" value="ECO:0007669"/>
    <property type="project" value="InterPro"/>
</dbReference>
<evidence type="ECO:0000313" key="2">
    <source>
        <dbReference type="EMBL" id="BDU70977.1"/>
    </source>
</evidence>
<protein>
    <recommendedName>
        <fullName evidence="1">SpoVT-AbrB domain-containing protein</fullName>
    </recommendedName>
</protein>
<gene>
    <name evidence="2" type="ORF">METEAL_01510</name>
</gene>
<dbReference type="InterPro" id="IPR007159">
    <property type="entry name" value="SpoVT-AbrB_dom"/>
</dbReference>
<dbReference type="KEGG" id="msil:METEAL_01510"/>
<dbReference type="Proteomes" id="UP001238179">
    <property type="component" value="Chromosome"/>
</dbReference>
<proteinExistence type="predicted"/>
<dbReference type="SUPFAM" id="SSF89447">
    <property type="entry name" value="AbrB/MazE/MraZ-like"/>
    <property type="match status" value="1"/>
</dbReference>
<dbReference type="InterPro" id="IPR037914">
    <property type="entry name" value="SpoVT-AbrB_sf"/>
</dbReference>
<evidence type="ECO:0000259" key="1">
    <source>
        <dbReference type="SMART" id="SM00966"/>
    </source>
</evidence>
<dbReference type="AlphaFoldDB" id="A0AA48GGW4"/>
<dbReference type="Pfam" id="PF04014">
    <property type="entry name" value="MazE_antitoxin"/>
    <property type="match status" value="1"/>
</dbReference>
<reference evidence="3" key="1">
    <citation type="journal article" date="2023" name="Int. J. Syst. Evol. Microbiol.">
        <title>Mesoterricola silvestris gen. nov., sp. nov., Mesoterricola sediminis sp. nov., Geothrix oryzae sp. nov., Geothrix edaphica sp. nov., Geothrix rubra sp. nov., and Geothrix limicola sp. nov., six novel members of Acidobacteriota isolated from soils.</title>
        <authorList>
            <person name="Itoh H."/>
            <person name="Sugisawa Y."/>
            <person name="Mise K."/>
            <person name="Xu Z."/>
            <person name="Kuniyasu M."/>
            <person name="Ushijima N."/>
            <person name="Kawano K."/>
            <person name="Kobayashi E."/>
            <person name="Shiratori Y."/>
            <person name="Masuda Y."/>
            <person name="Senoo K."/>
        </authorList>
    </citation>
    <scope>NUCLEOTIDE SEQUENCE [LARGE SCALE GENOMIC DNA]</scope>
    <source>
        <strain evidence="3">W79</strain>
    </source>
</reference>
<keyword evidence="3" id="KW-1185">Reference proteome</keyword>
<name>A0AA48GGW4_9BACT</name>
<dbReference type="Gene3D" id="2.10.260.10">
    <property type="match status" value="1"/>
</dbReference>
<feature type="domain" description="SpoVT-AbrB" evidence="1">
    <location>
        <begin position="6"/>
        <end position="51"/>
    </location>
</feature>
<organism evidence="2 3">
    <name type="scientific">Mesoterricola silvestris</name>
    <dbReference type="NCBI Taxonomy" id="2927979"/>
    <lineage>
        <taxon>Bacteria</taxon>
        <taxon>Pseudomonadati</taxon>
        <taxon>Acidobacteriota</taxon>
        <taxon>Holophagae</taxon>
        <taxon>Holophagales</taxon>
        <taxon>Holophagaceae</taxon>
        <taxon>Mesoterricola</taxon>
    </lineage>
</organism>